<dbReference type="Gene3D" id="3.90.550.10">
    <property type="entry name" value="Spore Coat Polysaccharide Biosynthesis Protein SpsA, Chain A"/>
    <property type="match status" value="1"/>
</dbReference>
<dbReference type="Pfam" id="PF00535">
    <property type="entry name" value="Glycos_transf_2"/>
    <property type="match status" value="1"/>
</dbReference>
<feature type="domain" description="Glycosyltransferase 2-like" evidence="1">
    <location>
        <begin position="8"/>
        <end position="163"/>
    </location>
</feature>
<keyword evidence="3" id="KW-1185">Reference proteome</keyword>
<protein>
    <submittedName>
        <fullName evidence="2">Glycosyltransferase family 2 protein</fullName>
    </submittedName>
</protein>
<dbReference type="InterPro" id="IPR050256">
    <property type="entry name" value="Glycosyltransferase_2"/>
</dbReference>
<organism evidence="2 3">
    <name type="scientific">Streptococcus iners subsp. hyiners</name>
    <dbReference type="NCBI Taxonomy" id="3028083"/>
    <lineage>
        <taxon>Bacteria</taxon>
        <taxon>Bacillati</taxon>
        <taxon>Bacillota</taxon>
        <taxon>Bacilli</taxon>
        <taxon>Lactobacillales</taxon>
        <taxon>Streptococcaceae</taxon>
        <taxon>Streptococcus</taxon>
        <taxon>Streptococcus iners</taxon>
    </lineage>
</organism>
<sequence length="233" mass="26428">MKKSELLIIIPAYNEEESIQGVIENLIQNYPQFDYLIINDGSKDNTSLICHQNGYSILDLPINLGLAGAFQTGLRYAYKHGYKKAIQFDADGQHLPEYIQGLSDQIDQGYDLVIGSRFVNQPKNWSLRMLGNRLIASAIRLTTGKEIADPTSGMRMFSAPLIKEFALNINYGPEPDTVSYLLRNGVKVKEVQVAMQERQGGQSYLTLSRSIQYMIHMFASILIIQNFRKRMNK</sequence>
<evidence type="ECO:0000313" key="2">
    <source>
        <dbReference type="EMBL" id="WNY48859.1"/>
    </source>
</evidence>
<dbReference type="EMBL" id="CP118734">
    <property type="protein sequence ID" value="WNY48859.1"/>
    <property type="molecule type" value="Genomic_DNA"/>
</dbReference>
<dbReference type="AlphaFoldDB" id="A0AA97A1T1"/>
<reference evidence="2 3" key="1">
    <citation type="submission" date="2023-02" db="EMBL/GenBank/DDBJ databases">
        <title>Streptococcus sp. Genome Sequencing and Assembly.</title>
        <authorList>
            <person name="Shore S.M."/>
            <person name="Nicholson T.L."/>
        </authorList>
    </citation>
    <scope>NUCLEOTIDE SEQUENCE [LARGE SCALE GENOMIC DNA]</scope>
    <source>
        <strain evidence="2 3">29892</strain>
    </source>
</reference>
<evidence type="ECO:0000313" key="3">
    <source>
        <dbReference type="Proteomes" id="UP001301526"/>
    </source>
</evidence>
<dbReference type="PANTHER" id="PTHR48090:SF7">
    <property type="entry name" value="RFBJ PROTEIN"/>
    <property type="match status" value="1"/>
</dbReference>
<accession>A0AA97A1T1</accession>
<dbReference type="InterPro" id="IPR029044">
    <property type="entry name" value="Nucleotide-diphossugar_trans"/>
</dbReference>
<dbReference type="CDD" id="cd04179">
    <property type="entry name" value="DPM_DPG-synthase_like"/>
    <property type="match status" value="1"/>
</dbReference>
<evidence type="ECO:0000259" key="1">
    <source>
        <dbReference type="Pfam" id="PF00535"/>
    </source>
</evidence>
<dbReference type="InterPro" id="IPR001173">
    <property type="entry name" value="Glyco_trans_2-like"/>
</dbReference>
<dbReference type="RefSeq" id="WP_105117306.1">
    <property type="nucleotide sequence ID" value="NZ_CP118734.1"/>
</dbReference>
<dbReference type="Proteomes" id="UP001301526">
    <property type="component" value="Chromosome"/>
</dbReference>
<proteinExistence type="predicted"/>
<dbReference type="PANTHER" id="PTHR48090">
    <property type="entry name" value="UNDECAPRENYL-PHOSPHATE 4-DEOXY-4-FORMAMIDO-L-ARABINOSE TRANSFERASE-RELATED"/>
    <property type="match status" value="1"/>
</dbReference>
<gene>
    <name evidence="2" type="ORF">PW220_09055</name>
</gene>
<name>A0AA97A1T1_9STRE</name>
<dbReference type="SUPFAM" id="SSF53448">
    <property type="entry name" value="Nucleotide-diphospho-sugar transferases"/>
    <property type="match status" value="1"/>
</dbReference>